<dbReference type="AlphaFoldDB" id="A0AAW2J1Q8"/>
<evidence type="ECO:0000259" key="1">
    <source>
        <dbReference type="Pfam" id="PF13966"/>
    </source>
</evidence>
<dbReference type="PANTHER" id="PTHR33116">
    <property type="entry name" value="REVERSE TRANSCRIPTASE ZINC-BINDING DOMAIN-CONTAINING PROTEIN-RELATED-RELATED"/>
    <property type="match status" value="1"/>
</dbReference>
<dbReference type="Pfam" id="PF13966">
    <property type="entry name" value="zf-RVT"/>
    <property type="match status" value="1"/>
</dbReference>
<dbReference type="InterPro" id="IPR026960">
    <property type="entry name" value="RVT-Znf"/>
</dbReference>
<reference evidence="2" key="2">
    <citation type="journal article" date="2024" name="Plant">
        <title>Genomic evolution and insights into agronomic trait innovations of Sesamum species.</title>
        <authorList>
            <person name="Miao H."/>
            <person name="Wang L."/>
            <person name="Qu L."/>
            <person name="Liu H."/>
            <person name="Sun Y."/>
            <person name="Le M."/>
            <person name="Wang Q."/>
            <person name="Wei S."/>
            <person name="Zheng Y."/>
            <person name="Lin W."/>
            <person name="Duan Y."/>
            <person name="Cao H."/>
            <person name="Xiong S."/>
            <person name="Wang X."/>
            <person name="Wei L."/>
            <person name="Li C."/>
            <person name="Ma Q."/>
            <person name="Ju M."/>
            <person name="Zhao R."/>
            <person name="Li G."/>
            <person name="Mu C."/>
            <person name="Tian Q."/>
            <person name="Mei H."/>
            <person name="Zhang T."/>
            <person name="Gao T."/>
            <person name="Zhang H."/>
        </authorList>
    </citation>
    <scope>NUCLEOTIDE SEQUENCE</scope>
    <source>
        <strain evidence="2">G02</strain>
    </source>
</reference>
<accession>A0AAW2J1Q8</accession>
<gene>
    <name evidence="2" type="ORF">Sradi_7108800</name>
</gene>
<name>A0AAW2J1Q8_SESRA</name>
<dbReference type="PANTHER" id="PTHR33116:SF66">
    <property type="entry name" value="REVERSE TRANSCRIPTASE ZINC-BINDING DOMAIN-CONTAINING PROTEIN"/>
    <property type="match status" value="1"/>
</dbReference>
<comment type="caution">
    <text evidence="2">The sequence shown here is derived from an EMBL/GenBank/DDBJ whole genome shotgun (WGS) entry which is preliminary data.</text>
</comment>
<dbReference type="EMBL" id="JACGWJ010000816">
    <property type="protein sequence ID" value="KAL0288043.1"/>
    <property type="molecule type" value="Genomic_DNA"/>
</dbReference>
<protein>
    <recommendedName>
        <fullName evidence="1">Reverse transcriptase zinc-binding domain-containing protein</fullName>
    </recommendedName>
</protein>
<reference evidence="2" key="1">
    <citation type="submission" date="2020-06" db="EMBL/GenBank/DDBJ databases">
        <authorList>
            <person name="Li T."/>
            <person name="Hu X."/>
            <person name="Zhang T."/>
            <person name="Song X."/>
            <person name="Zhang H."/>
            <person name="Dai N."/>
            <person name="Sheng W."/>
            <person name="Hou X."/>
            <person name="Wei L."/>
        </authorList>
    </citation>
    <scope>NUCLEOTIDE SEQUENCE</scope>
    <source>
        <strain evidence="2">G02</strain>
        <tissue evidence="2">Leaf</tissue>
    </source>
</reference>
<evidence type="ECO:0000313" key="2">
    <source>
        <dbReference type="EMBL" id="KAL0288043.1"/>
    </source>
</evidence>
<organism evidence="2">
    <name type="scientific">Sesamum radiatum</name>
    <name type="common">Black benniseed</name>
    <dbReference type="NCBI Taxonomy" id="300843"/>
    <lineage>
        <taxon>Eukaryota</taxon>
        <taxon>Viridiplantae</taxon>
        <taxon>Streptophyta</taxon>
        <taxon>Embryophyta</taxon>
        <taxon>Tracheophyta</taxon>
        <taxon>Spermatophyta</taxon>
        <taxon>Magnoliopsida</taxon>
        <taxon>eudicotyledons</taxon>
        <taxon>Gunneridae</taxon>
        <taxon>Pentapetalae</taxon>
        <taxon>asterids</taxon>
        <taxon>lamiids</taxon>
        <taxon>Lamiales</taxon>
        <taxon>Pedaliaceae</taxon>
        <taxon>Sesamum</taxon>
    </lineage>
</organism>
<feature type="domain" description="Reverse transcriptase zinc-binding" evidence="1">
    <location>
        <begin position="73"/>
        <end position="153"/>
    </location>
</feature>
<proteinExistence type="predicted"/>
<sequence length="260" mass="30111">MWHPRGPLSQTFPRGPSITGLPTDSLLHNVIEQGRWNWPSVTDFDIQEIVAGLPLIHPNQPDSIRWKSRDGKFSTAAALKMLQPPSGNVPWRWLIGGKFKIPRHDFILWLALLERLSTLDRMWMVQQDTSCVLCGGSLLESHEHLFFKCQFSAHCISILKAAVRFQWLGVNWRRDTTWASKRWRGKHLLNAAARTMLSSLVYNIWIERNRRRFSSIASTAEIVARKAIEDVKFRIMSVSLPPSVQRSALYKVWKIPWDFE</sequence>